<dbReference type="Proteomes" id="UP000034894">
    <property type="component" value="Unassembled WGS sequence"/>
</dbReference>
<dbReference type="GO" id="GO:0016757">
    <property type="term" value="F:glycosyltransferase activity"/>
    <property type="evidence" value="ECO:0007669"/>
    <property type="project" value="InterPro"/>
</dbReference>
<proteinExistence type="predicted"/>
<dbReference type="GO" id="GO:0016853">
    <property type="term" value="F:isomerase activity"/>
    <property type="evidence" value="ECO:0007669"/>
    <property type="project" value="UniProtKB-KW"/>
</dbReference>
<dbReference type="SUPFAM" id="SSF53756">
    <property type="entry name" value="UDP-Glycosyltransferase/glycogen phosphorylase"/>
    <property type="match status" value="1"/>
</dbReference>
<feature type="domain" description="Glycosyl transferase family 1" evidence="1">
    <location>
        <begin position="189"/>
        <end position="315"/>
    </location>
</feature>
<evidence type="ECO:0000259" key="2">
    <source>
        <dbReference type="Pfam" id="PF13439"/>
    </source>
</evidence>
<dbReference type="Gene3D" id="3.40.50.2000">
    <property type="entry name" value="Glycogen Phosphorylase B"/>
    <property type="match status" value="2"/>
</dbReference>
<accession>A0A0G1FRP2</accession>
<keyword evidence="3" id="KW-0413">Isomerase</keyword>
<dbReference type="InterPro" id="IPR028098">
    <property type="entry name" value="Glyco_trans_4-like_N"/>
</dbReference>
<name>A0A0G1FRP2_9BACT</name>
<evidence type="ECO:0000313" key="3">
    <source>
        <dbReference type="EMBL" id="KKS97686.1"/>
    </source>
</evidence>
<dbReference type="EMBL" id="LCFP01000006">
    <property type="protein sequence ID" value="KKS97686.1"/>
    <property type="molecule type" value="Genomic_DNA"/>
</dbReference>
<dbReference type="PANTHER" id="PTHR12526">
    <property type="entry name" value="GLYCOSYLTRANSFERASE"/>
    <property type="match status" value="1"/>
</dbReference>
<dbReference type="STRING" id="1618443.UV73_C0006G0040"/>
<feature type="domain" description="Glycosyltransferase subfamily 4-like N-terminal" evidence="2">
    <location>
        <begin position="27"/>
        <end position="132"/>
    </location>
</feature>
<dbReference type="Pfam" id="PF13439">
    <property type="entry name" value="Glyco_transf_4"/>
    <property type="match status" value="1"/>
</dbReference>
<dbReference type="Pfam" id="PF00534">
    <property type="entry name" value="Glycos_transf_1"/>
    <property type="match status" value="1"/>
</dbReference>
<sequence length="383" mass="43936">MKIAVYISPAHGVPPREEDILAPWELVSDLADGLVDRGHQVNLYAAKESQTKANLRHFEISTTYEQKNRLPREHYKKLVYDREFELFEKMMNEVKTEGIGIVHVHHPVERLAYFVQKYPDINFLFTLHDPISAERAPKLAQLAGSGNCFFISISNSQRGQYQLPFAATVYNGIHLEEYPFSGESADYNLIAGRIIPDKGDAEAIEAVRRSSGKLIIAGKVYQDSPGDYDYFKNKIQPNIDNEHVFLESEINKSKLIAYYSQARSYLFPVKWEEPFGLVMIEAMSVGCPIIAYARGAVPEIVKDGITGFIINQNAENIRGDWQIKQSGVEGLSEAINRIKSMGAEDYMNMRKQCRQHVFEKFTFERMISGYEEIYRQFYKEEMK</sequence>
<dbReference type="PANTHER" id="PTHR12526:SF595">
    <property type="entry name" value="BLL5217 PROTEIN"/>
    <property type="match status" value="1"/>
</dbReference>
<gene>
    <name evidence="3" type="ORF">UV73_C0006G0040</name>
</gene>
<comment type="caution">
    <text evidence="3">The sequence shown here is derived from an EMBL/GenBank/DDBJ whole genome shotgun (WGS) entry which is preliminary data.</text>
</comment>
<evidence type="ECO:0000259" key="1">
    <source>
        <dbReference type="Pfam" id="PF00534"/>
    </source>
</evidence>
<dbReference type="AlphaFoldDB" id="A0A0G1FRP2"/>
<protein>
    <submittedName>
        <fullName evidence="3">Mannose-6-phosphate isomerase</fullName>
    </submittedName>
</protein>
<reference evidence="3 4" key="1">
    <citation type="journal article" date="2015" name="Nature">
        <title>rRNA introns, odd ribosomes, and small enigmatic genomes across a large radiation of phyla.</title>
        <authorList>
            <person name="Brown C.T."/>
            <person name="Hug L.A."/>
            <person name="Thomas B.C."/>
            <person name="Sharon I."/>
            <person name="Castelle C.J."/>
            <person name="Singh A."/>
            <person name="Wilkins M.J."/>
            <person name="Williams K.H."/>
            <person name="Banfield J.F."/>
        </authorList>
    </citation>
    <scope>NUCLEOTIDE SEQUENCE [LARGE SCALE GENOMIC DNA]</scope>
</reference>
<organism evidence="3 4">
    <name type="scientific">Candidatus Gottesmanbacteria bacterium GW2011_GWA2_43_14</name>
    <dbReference type="NCBI Taxonomy" id="1618443"/>
    <lineage>
        <taxon>Bacteria</taxon>
        <taxon>Candidatus Gottesmaniibacteriota</taxon>
    </lineage>
</organism>
<evidence type="ECO:0000313" key="4">
    <source>
        <dbReference type="Proteomes" id="UP000034894"/>
    </source>
</evidence>
<dbReference type="InterPro" id="IPR001296">
    <property type="entry name" value="Glyco_trans_1"/>
</dbReference>